<reference evidence="1" key="1">
    <citation type="submission" date="2014-11" db="EMBL/GenBank/DDBJ databases">
        <authorList>
            <person name="Amaro Gonzalez C."/>
        </authorList>
    </citation>
    <scope>NUCLEOTIDE SEQUENCE</scope>
</reference>
<proteinExistence type="predicted"/>
<accession>A0A0E9SRR8</accession>
<protein>
    <submittedName>
        <fullName evidence="1">Uncharacterized protein</fullName>
    </submittedName>
</protein>
<sequence length="31" mass="3618">MNNKKAREKRKYSIPLFTPTLMADFFVSGRA</sequence>
<evidence type="ECO:0000313" key="1">
    <source>
        <dbReference type="EMBL" id="JAH43937.1"/>
    </source>
</evidence>
<reference evidence="1" key="2">
    <citation type="journal article" date="2015" name="Fish Shellfish Immunol.">
        <title>Early steps in the European eel (Anguilla anguilla)-Vibrio vulnificus interaction in the gills: Role of the RtxA13 toxin.</title>
        <authorList>
            <person name="Callol A."/>
            <person name="Pajuelo D."/>
            <person name="Ebbesson L."/>
            <person name="Teles M."/>
            <person name="MacKenzie S."/>
            <person name="Amaro C."/>
        </authorList>
    </citation>
    <scope>NUCLEOTIDE SEQUENCE</scope>
</reference>
<dbReference type="AlphaFoldDB" id="A0A0E9SRR8"/>
<dbReference type="EMBL" id="GBXM01064640">
    <property type="protein sequence ID" value="JAH43937.1"/>
    <property type="molecule type" value="Transcribed_RNA"/>
</dbReference>
<name>A0A0E9SRR8_ANGAN</name>
<organism evidence="1">
    <name type="scientific">Anguilla anguilla</name>
    <name type="common">European freshwater eel</name>
    <name type="synonym">Muraena anguilla</name>
    <dbReference type="NCBI Taxonomy" id="7936"/>
    <lineage>
        <taxon>Eukaryota</taxon>
        <taxon>Metazoa</taxon>
        <taxon>Chordata</taxon>
        <taxon>Craniata</taxon>
        <taxon>Vertebrata</taxon>
        <taxon>Euteleostomi</taxon>
        <taxon>Actinopterygii</taxon>
        <taxon>Neopterygii</taxon>
        <taxon>Teleostei</taxon>
        <taxon>Anguilliformes</taxon>
        <taxon>Anguillidae</taxon>
        <taxon>Anguilla</taxon>
    </lineage>
</organism>